<dbReference type="Gene3D" id="3.30.420.280">
    <property type="match status" value="1"/>
</dbReference>
<proteinExistence type="predicted"/>
<dbReference type="Proteomes" id="UP000317369">
    <property type="component" value="Chromosome"/>
</dbReference>
<evidence type="ECO:0000313" key="2">
    <source>
        <dbReference type="Proteomes" id="UP000317369"/>
    </source>
</evidence>
<accession>A0A517YVK6</accession>
<name>A0A517YVK6_9BACT</name>
<dbReference type="EMBL" id="CP036425">
    <property type="protein sequence ID" value="QDU34268.1"/>
    <property type="molecule type" value="Genomic_DNA"/>
</dbReference>
<keyword evidence="2" id="KW-1185">Reference proteome</keyword>
<dbReference type="Gene3D" id="3.40.50.300">
    <property type="entry name" value="P-loop containing nucleotide triphosphate hydrolases"/>
    <property type="match status" value="1"/>
</dbReference>
<organism evidence="1 2">
    <name type="scientific">Poriferisphaera corsica</name>
    <dbReference type="NCBI Taxonomy" id="2528020"/>
    <lineage>
        <taxon>Bacteria</taxon>
        <taxon>Pseudomonadati</taxon>
        <taxon>Planctomycetota</taxon>
        <taxon>Phycisphaerae</taxon>
        <taxon>Phycisphaerales</taxon>
        <taxon>Phycisphaeraceae</taxon>
        <taxon>Poriferisphaera</taxon>
    </lineage>
</organism>
<dbReference type="AlphaFoldDB" id="A0A517YVK6"/>
<gene>
    <name evidence="1" type="ORF">KS4_23350</name>
</gene>
<dbReference type="KEGG" id="pcor:KS4_23350"/>
<evidence type="ECO:0000313" key="1">
    <source>
        <dbReference type="EMBL" id="QDU34268.1"/>
    </source>
</evidence>
<protein>
    <recommendedName>
        <fullName evidence="3">Phage terminase large subunit N-terminal domain-containing protein</fullName>
    </recommendedName>
</protein>
<evidence type="ECO:0008006" key="3">
    <source>
        <dbReference type="Google" id="ProtNLM"/>
    </source>
</evidence>
<dbReference type="InterPro" id="IPR027417">
    <property type="entry name" value="P-loop_NTPase"/>
</dbReference>
<reference evidence="1 2" key="1">
    <citation type="submission" date="2019-02" db="EMBL/GenBank/DDBJ databases">
        <title>Deep-cultivation of Planctomycetes and their phenomic and genomic characterization uncovers novel biology.</title>
        <authorList>
            <person name="Wiegand S."/>
            <person name="Jogler M."/>
            <person name="Boedeker C."/>
            <person name="Pinto D."/>
            <person name="Vollmers J."/>
            <person name="Rivas-Marin E."/>
            <person name="Kohn T."/>
            <person name="Peeters S.H."/>
            <person name="Heuer A."/>
            <person name="Rast P."/>
            <person name="Oberbeckmann S."/>
            <person name="Bunk B."/>
            <person name="Jeske O."/>
            <person name="Meyerdierks A."/>
            <person name="Storesund J.E."/>
            <person name="Kallscheuer N."/>
            <person name="Luecker S."/>
            <person name="Lage O.M."/>
            <person name="Pohl T."/>
            <person name="Merkel B.J."/>
            <person name="Hornburger P."/>
            <person name="Mueller R.-W."/>
            <person name="Bruemmer F."/>
            <person name="Labrenz M."/>
            <person name="Spormann A.M."/>
            <person name="Op den Camp H."/>
            <person name="Overmann J."/>
            <person name="Amann R."/>
            <person name="Jetten M.S.M."/>
            <person name="Mascher T."/>
            <person name="Medema M.H."/>
            <person name="Devos D.P."/>
            <person name="Kaster A.-K."/>
            <person name="Ovreas L."/>
            <person name="Rohde M."/>
            <person name="Galperin M.Y."/>
            <person name="Jogler C."/>
        </authorList>
    </citation>
    <scope>NUCLEOTIDE SEQUENCE [LARGE SCALE GENOMIC DNA]</scope>
    <source>
        <strain evidence="1 2">KS4</strain>
    </source>
</reference>
<sequence>MVSLADFNQPVTHPIHELHDRVRYELALFEETGQCSEGITPRWIKDATAQLANNQLELLFRPSRKPGEENGQRYTGAGSKQLQMKLDWEAKERFIAAGGANRSGKTQGIGGIVCLEILHNLKDGDIIWVIAQDWDMMNAVPQKFLWDFLPRSMFPDSLEYKDECGFGKQRSSITLTLPNNRGKVIVRFKNEKMDLNKYESEPVALIWYTEPSKEQIFDAIQTRLVDKAGKLYIDYLPRFGWLKYKVRLSGDFKVYQVGMADNAHNLPDGEIDKVIKRYKNEPAEVAVRVYGKEASAFGTVFPQFQANLDGHICKRFPLPKEAKRALYRCYDYGFRNPSACLWASLLPAGFKFPSGVGSVWDGKELDCEVLLIYREYYKTGQTLSQQANEIIAMSGNNKVLERTYQNISYYREVFEREHFRMDMVSDPSIFNTDQAEKGESKAAILDRNGLRAKRGKRANASDGASLVAKVRLWFEDNKIVFFEDCENAIREHEIWRHKENSNGEAPSNEPYEDRNNHTCDALKELVAEQLVYHQPRGRIVDIPLD</sequence>
<dbReference type="RefSeq" id="WP_145077964.1">
    <property type="nucleotide sequence ID" value="NZ_CP036425.1"/>
</dbReference>